<evidence type="ECO:0000313" key="3">
    <source>
        <dbReference type="Proteomes" id="UP000520814"/>
    </source>
</evidence>
<dbReference type="AlphaFoldDB" id="A0A7W9STX7"/>
<dbReference type="PANTHER" id="PTHR45947">
    <property type="entry name" value="SULFOQUINOVOSYL TRANSFERASE SQD2"/>
    <property type="match status" value="1"/>
</dbReference>
<proteinExistence type="predicted"/>
<evidence type="ECO:0000313" key="2">
    <source>
        <dbReference type="EMBL" id="MBB6052777.1"/>
    </source>
</evidence>
<dbReference type="SUPFAM" id="SSF53756">
    <property type="entry name" value="UDP-Glycosyltransferase/glycogen phosphorylase"/>
    <property type="match status" value="1"/>
</dbReference>
<dbReference type="Pfam" id="PF13692">
    <property type="entry name" value="Glyco_trans_1_4"/>
    <property type="match status" value="1"/>
</dbReference>
<organism evidence="2 3">
    <name type="scientific">Armatimonas rosea</name>
    <dbReference type="NCBI Taxonomy" id="685828"/>
    <lineage>
        <taxon>Bacteria</taxon>
        <taxon>Bacillati</taxon>
        <taxon>Armatimonadota</taxon>
        <taxon>Armatimonadia</taxon>
        <taxon>Armatimonadales</taxon>
        <taxon>Armatimonadaceae</taxon>
        <taxon>Armatimonas</taxon>
    </lineage>
</organism>
<dbReference type="CDD" id="cd03801">
    <property type="entry name" value="GT4_PimA-like"/>
    <property type="match status" value="1"/>
</dbReference>
<dbReference type="Proteomes" id="UP000520814">
    <property type="component" value="Unassembled WGS sequence"/>
</dbReference>
<protein>
    <submittedName>
        <fullName evidence="2">Sugar transferase (PEP-CTERM/EpsH1 system associated)</fullName>
    </submittedName>
</protein>
<comment type="caution">
    <text evidence="2">The sequence shown here is derived from an EMBL/GenBank/DDBJ whole genome shotgun (WGS) entry which is preliminary data.</text>
</comment>
<dbReference type="PANTHER" id="PTHR45947:SF3">
    <property type="entry name" value="SULFOQUINOVOSYL TRANSFERASE SQD2"/>
    <property type="match status" value="1"/>
</dbReference>
<name>A0A7W9STX7_ARMRO</name>
<reference evidence="2 3" key="1">
    <citation type="submission" date="2020-08" db="EMBL/GenBank/DDBJ databases">
        <title>Genomic Encyclopedia of Type Strains, Phase IV (KMG-IV): sequencing the most valuable type-strain genomes for metagenomic binning, comparative biology and taxonomic classification.</title>
        <authorList>
            <person name="Goeker M."/>
        </authorList>
    </citation>
    <scope>NUCLEOTIDE SEQUENCE [LARGE SCALE GENOMIC DNA]</scope>
    <source>
        <strain evidence="2 3">DSM 23562</strain>
    </source>
</reference>
<dbReference type="Gene3D" id="3.40.50.2000">
    <property type="entry name" value="Glycogen Phosphorylase B"/>
    <property type="match status" value="2"/>
</dbReference>
<accession>A0A7W9STX7</accession>
<dbReference type="RefSeq" id="WP_184202399.1">
    <property type="nucleotide sequence ID" value="NZ_JACHGW010000004.1"/>
</dbReference>
<keyword evidence="3" id="KW-1185">Reference proteome</keyword>
<dbReference type="InterPro" id="IPR028098">
    <property type="entry name" value="Glyco_trans_4-like_N"/>
</dbReference>
<dbReference type="InterPro" id="IPR050194">
    <property type="entry name" value="Glycosyltransferase_grp1"/>
</dbReference>
<keyword evidence="2" id="KW-0808">Transferase</keyword>
<feature type="domain" description="Glycosyltransferase subfamily 4-like N-terminal" evidence="1">
    <location>
        <begin position="27"/>
        <end position="217"/>
    </location>
</feature>
<evidence type="ECO:0000259" key="1">
    <source>
        <dbReference type="Pfam" id="PF13439"/>
    </source>
</evidence>
<dbReference type="Pfam" id="PF13439">
    <property type="entry name" value="Glyco_transf_4"/>
    <property type="match status" value="1"/>
</dbReference>
<dbReference type="GO" id="GO:0016757">
    <property type="term" value="F:glycosyltransferase activity"/>
    <property type="evidence" value="ECO:0007669"/>
    <property type="project" value="TreeGrafter"/>
</dbReference>
<gene>
    <name evidence="2" type="ORF">HNQ39_004598</name>
</gene>
<sequence>MSKPKVLFLAHLLPWPLDGGGQIKSYHVLRQLAQAYDITLLALIRTPDEAKNTEPLRELCVGGVEAIPIHRTRVRNALAAGRAPLTGESFIVTRDNTPAFHAAVARELATGAYVALHVDHLQMAQFVPAATLGVKVILDEHNVEYRIPQRLAETAKNPLWRVYAAGEWKRLREFERGALRRADRTLAVSDEDKTTLEDLLGPNKGRIYTLPIGVDTDYFAPRPRKPASKTLVSIGTMYWPPNIDAMRWFCAEILPKIKAGESDTRLTIVGARPTDEVLALAADPAVTVTGSVPDVRPYGEDCGAFIVPLRSGSGMRVKILNALAMGLPTVSTTVGAEGIDVRDGEHILLAETAEEFAAATLRLLSEPDLSARLAANGRRLMEERYGWDAIGTQLRQNYSEVLAR</sequence>
<dbReference type="EMBL" id="JACHGW010000004">
    <property type="protein sequence ID" value="MBB6052777.1"/>
    <property type="molecule type" value="Genomic_DNA"/>
</dbReference>